<dbReference type="AlphaFoldDB" id="A0A6M3M3H8"/>
<evidence type="ECO:0000313" key="1">
    <source>
        <dbReference type="EMBL" id="QJB00403.1"/>
    </source>
</evidence>
<reference evidence="1" key="1">
    <citation type="submission" date="2020-03" db="EMBL/GenBank/DDBJ databases">
        <title>The deep terrestrial virosphere.</title>
        <authorList>
            <person name="Holmfeldt K."/>
            <person name="Nilsson E."/>
            <person name="Simone D."/>
            <person name="Lopez-Fernandez M."/>
            <person name="Wu X."/>
            <person name="de Brujin I."/>
            <person name="Lundin D."/>
            <person name="Andersson A."/>
            <person name="Bertilsson S."/>
            <person name="Dopson M."/>
        </authorList>
    </citation>
    <scope>NUCLEOTIDE SEQUENCE</scope>
    <source>
        <strain evidence="1">MM171A00469</strain>
    </source>
</reference>
<proteinExistence type="predicted"/>
<organism evidence="1">
    <name type="scientific">viral metagenome</name>
    <dbReference type="NCBI Taxonomy" id="1070528"/>
    <lineage>
        <taxon>unclassified sequences</taxon>
        <taxon>metagenomes</taxon>
        <taxon>organismal metagenomes</taxon>
    </lineage>
</organism>
<gene>
    <name evidence="1" type="ORF">MM171A00469_0003</name>
</gene>
<protein>
    <submittedName>
        <fullName evidence="1">Uncharacterized protein</fullName>
    </submittedName>
</protein>
<sequence>MAALFTCGVPKFKIDFYLDNSPKDLKFTDLIAALYVNYGVTVADVRGIIKIVGPSGTIYQNGGYLTDDFSSPDINGNTSTWSKSSIALPVDSDGYVLKGTYTFYYKFSKDAGVSLECTISKSIDYQYTSPTVVIGVTSSCEYSTLTAKDNTVYAITHETVAISPINDLDTDRDVKVQYPITSGQSTLTGHTQSYTAGPNMWGGTYNVSVQTDLVYNLEVWSVYAWFSVNDTISGETTHTIECDDCSCQVYLCVVNLTEKKVTNISNKREYDRYSELIDEILQNWMLYQMSERCGYDSGLYCDNIRDIALANGCVCDTDANASKEIIPWAQATSSGSATVNQWYSGAGVPGAGLGVNNDFYLNETTSDVYKKEAGAWVLKLNIKGAAGAAGSAGVTVLENSISDVGTPAGLSETLLKTYTLPGGTLDGDGDMVYIVGIFSMALNANGKYFRLYWGGDLVAEYYTDALAIASSQYLKIEAWVSRTGATAQFIEALKTRSGNPNRSNGLTIATAAKTLASDVIVELKGMNETVPAANDIVAKQLRVELFNKT</sequence>
<name>A0A6M3M3H8_9ZZZZ</name>
<accession>A0A6M3M3H8</accession>
<dbReference type="EMBL" id="MT143692">
    <property type="protein sequence ID" value="QJB00403.1"/>
    <property type="molecule type" value="Genomic_DNA"/>
</dbReference>